<dbReference type="NCBIfam" id="NF041123">
    <property type="entry name" value="phpantohe_syn_Arch"/>
    <property type="match status" value="1"/>
</dbReference>
<keyword evidence="2 5" id="KW-0547">Nucleotide-binding</keyword>
<dbReference type="HAMAP" id="MF_02224">
    <property type="entry name" value="PPS"/>
    <property type="match status" value="1"/>
</dbReference>
<dbReference type="EMBL" id="MT630655">
    <property type="protein sequence ID" value="QNO41679.1"/>
    <property type="molecule type" value="Genomic_DNA"/>
</dbReference>
<evidence type="ECO:0000256" key="5">
    <source>
        <dbReference type="HAMAP-Rule" id="MF_02224"/>
    </source>
</evidence>
<dbReference type="PIRSF" id="PIRSF004853">
    <property type="entry name" value="UCP004853"/>
    <property type="match status" value="1"/>
</dbReference>
<comment type="function">
    <text evidence="5">Catalyzes the condensation of (R)-4-phosphopantoate and beta-alanine to 4'-phosphopantothenate in the CoA biosynthesis pathway.</text>
</comment>
<dbReference type="UniPathway" id="UPA00241"/>
<keyword evidence="1 5" id="KW-0436">Ligase</keyword>
<dbReference type="EC" id="6.3.2.36" evidence="5"/>
<comment type="catalytic activity">
    <reaction evidence="5">
        <text>(R)-4-phosphopantoate + beta-alanine + ATP = (R)-4'-phosphopantothenate + AMP + diphosphate + H(+)</text>
        <dbReference type="Rhea" id="RHEA:27930"/>
        <dbReference type="ChEBI" id="CHEBI:10986"/>
        <dbReference type="ChEBI" id="CHEBI:15378"/>
        <dbReference type="ChEBI" id="CHEBI:30616"/>
        <dbReference type="ChEBI" id="CHEBI:33019"/>
        <dbReference type="ChEBI" id="CHEBI:57966"/>
        <dbReference type="ChEBI" id="CHEBI:61294"/>
        <dbReference type="ChEBI" id="CHEBI:456215"/>
        <dbReference type="EC" id="6.3.2.36"/>
    </reaction>
</comment>
<dbReference type="Pfam" id="PF02006">
    <property type="entry name" value="PPS_PS"/>
    <property type="match status" value="1"/>
</dbReference>
<dbReference type="Gene3D" id="3.40.50.12640">
    <property type="entry name" value="Phosphopantoate/pantothenate synthetase"/>
    <property type="match status" value="1"/>
</dbReference>
<dbReference type="InterPro" id="IPR002855">
    <property type="entry name" value="PPS/PS"/>
</dbReference>
<evidence type="ECO:0000256" key="4">
    <source>
        <dbReference type="ARBA" id="ARBA00022993"/>
    </source>
</evidence>
<protein>
    <recommendedName>
        <fullName evidence="5">4-phosphopantoate--beta-alanine ligase</fullName>
        <ecNumber evidence="5">6.3.2.36</ecNumber>
    </recommendedName>
    <alternativeName>
        <fullName evidence="5">Phosphopantothenate synthetase</fullName>
        <shortName evidence="5">PPS</shortName>
    </alternativeName>
</protein>
<comment type="similarity">
    <text evidence="5">Belongs to the archaeal phosphopantothenate synthetase family.</text>
</comment>
<evidence type="ECO:0000313" key="7">
    <source>
        <dbReference type="EMBL" id="QNO41679.1"/>
    </source>
</evidence>
<proteinExistence type="inferred from homology"/>
<feature type="binding site" evidence="5">
    <location>
        <begin position="180"/>
        <end position="182"/>
    </location>
    <ligand>
        <name>ATP</name>
        <dbReference type="ChEBI" id="CHEBI:30616"/>
    </ligand>
</feature>
<reference evidence="6" key="1">
    <citation type="submission" date="2020-06" db="EMBL/GenBank/DDBJ databases">
        <title>Unique genomic features of the anaerobic methanotrophic archaea.</title>
        <authorList>
            <person name="Chadwick G.L."/>
            <person name="Skennerton C.T."/>
            <person name="Laso-Perez R."/>
            <person name="Leu A.O."/>
            <person name="Speth D.R."/>
            <person name="Yu H."/>
            <person name="Morgan-Lang C."/>
            <person name="Hatzenpichler R."/>
            <person name="Goudeau D."/>
            <person name="Malmstrom R."/>
            <person name="Brazelton W.J."/>
            <person name="Woyke T."/>
            <person name="Hallam S.J."/>
            <person name="Tyson G.W."/>
            <person name="Wegener G."/>
            <person name="Boetius A."/>
            <person name="Orphan V."/>
        </authorList>
    </citation>
    <scope>NUCLEOTIDE SEQUENCE</scope>
</reference>
<dbReference type="PANTHER" id="PTHR40695:SF1">
    <property type="entry name" value="4-PHOSPHOPANTOATE--BETA-ALANINE LIGASE"/>
    <property type="match status" value="1"/>
</dbReference>
<organism evidence="6">
    <name type="scientific">Candidatus Methanogaster sp. ANME-2c ERB4</name>
    <dbReference type="NCBI Taxonomy" id="2759911"/>
    <lineage>
        <taxon>Archaea</taxon>
        <taxon>Methanobacteriati</taxon>
        <taxon>Methanobacteriota</taxon>
        <taxon>Stenosarchaea group</taxon>
        <taxon>Methanomicrobia</taxon>
        <taxon>Methanosarcinales</taxon>
        <taxon>ANME-2 cluster</taxon>
        <taxon>Candidatus Methanogasteraceae</taxon>
        <taxon>Candidatus Methanogaster</taxon>
    </lineage>
</organism>
<evidence type="ECO:0000256" key="2">
    <source>
        <dbReference type="ARBA" id="ARBA00022741"/>
    </source>
</evidence>
<gene>
    <name evidence="6" type="ORF">APGBGGHG_00035</name>
    <name evidence="7" type="ORF">DEHNNBFE_00035</name>
    <name evidence="8" type="ORF">DIKIFDFJ_00013</name>
</gene>
<evidence type="ECO:0000313" key="8">
    <source>
        <dbReference type="EMBL" id="QNO48386.1"/>
    </source>
</evidence>
<evidence type="ECO:0000313" key="6">
    <source>
        <dbReference type="EMBL" id="QNO41252.1"/>
    </source>
</evidence>
<evidence type="ECO:0000256" key="1">
    <source>
        <dbReference type="ARBA" id="ARBA00022598"/>
    </source>
</evidence>
<feature type="binding site" evidence="5">
    <location>
        <position position="16"/>
    </location>
    <ligand>
        <name>ATP</name>
        <dbReference type="ChEBI" id="CHEBI:30616"/>
    </ligand>
</feature>
<dbReference type="EMBL" id="MT630608">
    <property type="protein sequence ID" value="QNO41252.1"/>
    <property type="molecule type" value="Genomic_DNA"/>
</dbReference>
<dbReference type="EMBL" id="MT631337">
    <property type="protein sequence ID" value="QNO48386.1"/>
    <property type="molecule type" value="Genomic_DNA"/>
</dbReference>
<evidence type="ECO:0000256" key="3">
    <source>
        <dbReference type="ARBA" id="ARBA00022840"/>
    </source>
</evidence>
<keyword evidence="3 5" id="KW-0067">ATP-binding</keyword>
<name>A0A7G9XZR8_9EURY</name>
<comment type="pathway">
    <text evidence="5">Cofactor biosynthesis; coenzyme A biosynthesis.</text>
</comment>
<accession>A0A7G9XZR8</accession>
<dbReference type="PANTHER" id="PTHR40695">
    <property type="entry name" value="4-PHOSPHOPANTOATE--BETA-ALANINE LIGASE"/>
    <property type="match status" value="1"/>
</dbReference>
<dbReference type="GO" id="GO:0005524">
    <property type="term" value="F:ATP binding"/>
    <property type="evidence" value="ECO:0007669"/>
    <property type="project" value="UniProtKB-KW"/>
</dbReference>
<dbReference type="NCBIfam" id="NF010324">
    <property type="entry name" value="PRK13761.1"/>
    <property type="match status" value="1"/>
</dbReference>
<dbReference type="InterPro" id="IPR038138">
    <property type="entry name" value="PPS/PS_sf"/>
</dbReference>
<dbReference type="GO" id="GO:0016881">
    <property type="term" value="F:acid-amino acid ligase activity"/>
    <property type="evidence" value="ECO:0007669"/>
    <property type="project" value="UniProtKB-UniRule"/>
</dbReference>
<feature type="binding site" evidence="5">
    <location>
        <begin position="186"/>
        <end position="187"/>
    </location>
    <ligand>
        <name>ATP</name>
        <dbReference type="ChEBI" id="CHEBI:30616"/>
    </ligand>
</feature>
<keyword evidence="4 5" id="KW-0173">Coenzyme A biosynthesis</keyword>
<feature type="binding site" evidence="5">
    <location>
        <position position="38"/>
    </location>
    <ligand>
        <name>ATP</name>
        <dbReference type="ChEBI" id="CHEBI:30616"/>
    </ligand>
</feature>
<dbReference type="GO" id="GO:0015937">
    <property type="term" value="P:coenzyme A biosynthetic process"/>
    <property type="evidence" value="ECO:0007669"/>
    <property type="project" value="UniProtKB-UniRule"/>
</dbReference>
<feature type="binding site" evidence="5">
    <location>
        <begin position="198"/>
        <end position="199"/>
    </location>
    <ligand>
        <name>ATP</name>
        <dbReference type="ChEBI" id="CHEBI:30616"/>
    </ligand>
</feature>
<comment type="subunit">
    <text evidence="5">Homodimer.</text>
</comment>
<sequence>MTVPENHPRYQSLLIRERLVAGVKAGITSQEGLIAHGRGEAFDYLLGERTIDSAVHASRAAAALLLAAKHPILSVNGNVAALVPDEIIELSRVTGAQIEINLFYRTENRIRAIADHLRAHGAPASEILGEHPDAALPLDHARSRVCAEGIHAADVVLVPLEDGDRCQALASMGKSVITIDLNPLSRTAEAATITIVDNVVRAIPNMIRLAQQMDGLPEDRLNEIALQHDNKEALQDAIMEIVSPWKGKKEIEPGGTEVLR</sequence>
<dbReference type="AlphaFoldDB" id="A0A7G9XZR8"/>